<keyword evidence="7" id="KW-1185">Reference proteome</keyword>
<sequence>MFYAITGTLSILFLAPLVEGLIKKCKAYLQNRRGSPVLQPYYDLWKYWSKSSVVSPTTSWIFHAAPLLYFAAVFAAAGMVAAGGAGFRSVDMLLLIYVFAFGRFWLALASLDAGSSFGGMGGSREMYVSVLVEPALILAFLTVALRAGTTRLADMAAAAAASPFALSYLLAAIAFFIITIAETGRIPVDNPDTHLELTMIHEGMILEYSGRYLGLIYWASMVKQAVVLVLFVLLFLPWGAAFFAGTPGAPAVLMLKVILTAILLAVVETGNAKMRLFRLPGFLAVSCLLSLLALVVW</sequence>
<dbReference type="InterPro" id="IPR001694">
    <property type="entry name" value="NADH_UbQ_OxRdtase_su1/FPO"/>
</dbReference>
<reference evidence="6 7" key="1">
    <citation type="submission" date="2018-06" db="EMBL/GenBank/DDBJ databases">
        <authorList>
            <person name="Strepis N."/>
        </authorList>
    </citation>
    <scope>NUCLEOTIDE SEQUENCE [LARGE SCALE GENOMIC DNA]</scope>
    <source>
        <strain evidence="6">LUCI</strain>
    </source>
</reference>
<feature type="transmembrane region" description="Helical" evidence="5">
    <location>
        <begin position="60"/>
        <end position="82"/>
    </location>
</feature>
<dbReference type="AlphaFoldDB" id="A0A498R769"/>
<feature type="transmembrane region" description="Helical" evidence="5">
    <location>
        <begin position="279"/>
        <end position="296"/>
    </location>
</feature>
<evidence type="ECO:0000256" key="5">
    <source>
        <dbReference type="SAM" id="Phobius"/>
    </source>
</evidence>
<feature type="transmembrane region" description="Helical" evidence="5">
    <location>
        <begin position="249"/>
        <end position="267"/>
    </location>
</feature>
<dbReference type="EMBL" id="UPPP01000067">
    <property type="protein sequence ID" value="VBB06770.1"/>
    <property type="molecule type" value="Genomic_DNA"/>
</dbReference>
<evidence type="ECO:0000256" key="1">
    <source>
        <dbReference type="ARBA" id="ARBA00004141"/>
    </source>
</evidence>
<dbReference type="InterPro" id="IPR052561">
    <property type="entry name" value="ComplexI_Subunit1"/>
</dbReference>
<evidence type="ECO:0000256" key="4">
    <source>
        <dbReference type="ARBA" id="ARBA00023136"/>
    </source>
</evidence>
<evidence type="ECO:0000313" key="7">
    <source>
        <dbReference type="Proteomes" id="UP000277811"/>
    </source>
</evidence>
<accession>A0A498R769</accession>
<feature type="transmembrane region" description="Helical" evidence="5">
    <location>
        <begin position="126"/>
        <end position="145"/>
    </location>
</feature>
<keyword evidence="3 5" id="KW-1133">Transmembrane helix</keyword>
<name>A0A498R769_9FIRM</name>
<feature type="transmembrane region" description="Helical" evidence="5">
    <location>
        <begin position="94"/>
        <end position="114"/>
    </location>
</feature>
<evidence type="ECO:0000256" key="2">
    <source>
        <dbReference type="ARBA" id="ARBA00022692"/>
    </source>
</evidence>
<dbReference type="RefSeq" id="WP_122627717.1">
    <property type="nucleotide sequence ID" value="NZ_UPPP01000067.1"/>
</dbReference>
<dbReference type="Proteomes" id="UP000277811">
    <property type="component" value="Unassembled WGS sequence"/>
</dbReference>
<dbReference type="GO" id="GO:0005886">
    <property type="term" value="C:plasma membrane"/>
    <property type="evidence" value="ECO:0007669"/>
    <property type="project" value="TreeGrafter"/>
</dbReference>
<proteinExistence type="predicted"/>
<feature type="transmembrane region" description="Helical" evidence="5">
    <location>
        <begin position="157"/>
        <end position="180"/>
    </location>
</feature>
<gene>
    <name evidence="6" type="ORF">LUCI_2006</name>
</gene>
<organism evidence="6 7">
    <name type="scientific">Lucifera butyrica</name>
    <dbReference type="NCBI Taxonomy" id="1351585"/>
    <lineage>
        <taxon>Bacteria</taxon>
        <taxon>Bacillati</taxon>
        <taxon>Bacillota</taxon>
        <taxon>Negativicutes</taxon>
        <taxon>Veillonellales</taxon>
        <taxon>Veillonellaceae</taxon>
        <taxon>Lucifera</taxon>
    </lineage>
</organism>
<keyword evidence="2 5" id="KW-0812">Transmembrane</keyword>
<keyword evidence="4 5" id="KW-0472">Membrane</keyword>
<evidence type="ECO:0000256" key="3">
    <source>
        <dbReference type="ARBA" id="ARBA00022989"/>
    </source>
</evidence>
<dbReference type="PANTHER" id="PTHR43359:SF1">
    <property type="entry name" value="FORMATE HYDROGENLYASE SUBUNIT 4-RELATED"/>
    <property type="match status" value="1"/>
</dbReference>
<dbReference type="Pfam" id="PF00146">
    <property type="entry name" value="NADHdh"/>
    <property type="match status" value="1"/>
</dbReference>
<protein>
    <submittedName>
        <fullName evidence="6">Nadh:ubiquinone oxidoreductase subunit 1/f420h2 oxidoreductase subunit h</fullName>
    </submittedName>
</protein>
<keyword evidence="6" id="KW-0830">Ubiquinone</keyword>
<dbReference type="PANTHER" id="PTHR43359">
    <property type="entry name" value="FORMATE HYDROGENLYASE SUBUNIT 4"/>
    <property type="match status" value="1"/>
</dbReference>
<dbReference type="OrthoDB" id="9778499at2"/>
<comment type="subcellular location">
    <subcellularLocation>
        <location evidence="1">Membrane</location>
        <topology evidence="1">Multi-pass membrane protein</topology>
    </subcellularLocation>
</comment>
<evidence type="ECO:0000313" key="6">
    <source>
        <dbReference type="EMBL" id="VBB06770.1"/>
    </source>
</evidence>